<evidence type="ECO:0000256" key="4">
    <source>
        <dbReference type="ARBA" id="ARBA00022617"/>
    </source>
</evidence>
<organism evidence="13 14">
    <name type="scientific">Camelina sativa</name>
    <name type="common">False flax</name>
    <name type="synonym">Myagrum sativum</name>
    <dbReference type="NCBI Taxonomy" id="90675"/>
    <lineage>
        <taxon>Eukaryota</taxon>
        <taxon>Viridiplantae</taxon>
        <taxon>Streptophyta</taxon>
        <taxon>Embryophyta</taxon>
        <taxon>Tracheophyta</taxon>
        <taxon>Spermatophyta</taxon>
        <taxon>Magnoliopsida</taxon>
        <taxon>eudicotyledons</taxon>
        <taxon>Gunneridae</taxon>
        <taxon>Pentapetalae</taxon>
        <taxon>rosids</taxon>
        <taxon>malvids</taxon>
        <taxon>Brassicales</taxon>
        <taxon>Brassicaceae</taxon>
        <taxon>Camelineae</taxon>
        <taxon>Camelina</taxon>
    </lineage>
</organism>
<evidence type="ECO:0000256" key="5">
    <source>
        <dbReference type="ARBA" id="ARBA00022692"/>
    </source>
</evidence>
<accession>A0ABM0URC0</accession>
<evidence type="ECO:0000256" key="12">
    <source>
        <dbReference type="SAM" id="Phobius"/>
    </source>
</evidence>
<evidence type="ECO:0000313" key="13">
    <source>
        <dbReference type="Proteomes" id="UP000694864"/>
    </source>
</evidence>
<keyword evidence="11 12" id="KW-0472">Membrane</keyword>
<name>A0ABM0URC0_CAMSA</name>
<dbReference type="PANTHER" id="PTHR47947">
    <property type="entry name" value="CYTOCHROME P450 82C3-RELATED"/>
    <property type="match status" value="1"/>
</dbReference>
<keyword evidence="6" id="KW-0479">Metal-binding</keyword>
<evidence type="ECO:0000256" key="6">
    <source>
        <dbReference type="ARBA" id="ARBA00022723"/>
    </source>
</evidence>
<keyword evidence="7 12" id="KW-1133">Transmembrane helix</keyword>
<reference evidence="13" key="1">
    <citation type="journal article" date="2014" name="Nat. Commun.">
        <title>The emerging biofuel crop Camelina sativa retains a highly undifferentiated hexaploid genome structure.</title>
        <authorList>
            <person name="Kagale S."/>
            <person name="Koh C."/>
            <person name="Nixon J."/>
            <person name="Bollina V."/>
            <person name="Clarke W.E."/>
            <person name="Tuteja R."/>
            <person name="Spillane C."/>
            <person name="Robinson S.J."/>
            <person name="Links M.G."/>
            <person name="Clarke C."/>
            <person name="Higgins E.E."/>
            <person name="Huebert T."/>
            <person name="Sharpe A.G."/>
            <person name="Parkin I.A."/>
        </authorList>
    </citation>
    <scope>NUCLEOTIDE SEQUENCE [LARGE SCALE GENOMIC DNA]</scope>
    <source>
        <strain evidence="13">cv. DH55</strain>
    </source>
</reference>
<evidence type="ECO:0000256" key="8">
    <source>
        <dbReference type="ARBA" id="ARBA00023002"/>
    </source>
</evidence>
<dbReference type="InterPro" id="IPR050651">
    <property type="entry name" value="Plant_Cytochrome_P450_Monoox"/>
</dbReference>
<proteinExistence type="inferred from homology"/>
<evidence type="ECO:0000256" key="7">
    <source>
        <dbReference type="ARBA" id="ARBA00022989"/>
    </source>
</evidence>
<gene>
    <name evidence="14" type="primary">LOC104727532</name>
</gene>
<keyword evidence="9" id="KW-0408">Iron</keyword>
<evidence type="ECO:0000256" key="10">
    <source>
        <dbReference type="ARBA" id="ARBA00023033"/>
    </source>
</evidence>
<comment type="cofactor">
    <cofactor evidence="1">
        <name>heme</name>
        <dbReference type="ChEBI" id="CHEBI:30413"/>
    </cofactor>
</comment>
<evidence type="ECO:0000256" key="3">
    <source>
        <dbReference type="ARBA" id="ARBA00010617"/>
    </source>
</evidence>
<keyword evidence="13" id="KW-1185">Reference proteome</keyword>
<feature type="transmembrane region" description="Helical" evidence="12">
    <location>
        <begin position="6"/>
        <end position="23"/>
    </location>
</feature>
<dbReference type="RefSeq" id="XP_010444931.1">
    <property type="nucleotide sequence ID" value="XM_010446629.1"/>
</dbReference>
<evidence type="ECO:0000256" key="9">
    <source>
        <dbReference type="ARBA" id="ARBA00023004"/>
    </source>
</evidence>
<dbReference type="SUPFAM" id="SSF48264">
    <property type="entry name" value="Cytochrome P450"/>
    <property type="match status" value="1"/>
</dbReference>
<comment type="similarity">
    <text evidence="3">Belongs to the cytochrome P450 family.</text>
</comment>
<dbReference type="Proteomes" id="UP000694864">
    <property type="component" value="Chromosome 11"/>
</dbReference>
<evidence type="ECO:0000256" key="1">
    <source>
        <dbReference type="ARBA" id="ARBA00001971"/>
    </source>
</evidence>
<keyword evidence="8" id="KW-0560">Oxidoreductase</keyword>
<dbReference type="PANTHER" id="PTHR47947:SF62">
    <property type="entry name" value="CYTOCHROME P450, FAMILY 81, SUBFAMILY D, POLYPEPTIDE 5"/>
    <property type="match status" value="1"/>
</dbReference>
<protein>
    <submittedName>
        <fullName evidence="14">Cytochrome P450 81D11-like</fullName>
    </submittedName>
</protein>
<keyword evidence="4" id="KW-0349">Heme</keyword>
<keyword evidence="5 12" id="KW-0812">Transmembrane</keyword>
<evidence type="ECO:0000313" key="14">
    <source>
        <dbReference type="RefSeq" id="XP_010444931.1"/>
    </source>
</evidence>
<keyword evidence="10" id="KW-0503">Monooxygenase</keyword>
<evidence type="ECO:0000256" key="11">
    <source>
        <dbReference type="ARBA" id="ARBA00023136"/>
    </source>
</evidence>
<dbReference type="GeneID" id="104727532"/>
<evidence type="ECO:0000256" key="2">
    <source>
        <dbReference type="ARBA" id="ARBA00004167"/>
    </source>
</evidence>
<dbReference type="InterPro" id="IPR001128">
    <property type="entry name" value="Cyt_P450"/>
</dbReference>
<dbReference type="InterPro" id="IPR036396">
    <property type="entry name" value="Cyt_P450_sf"/>
</dbReference>
<sequence>MEFTPISLVYLLFIFITITFWLTRSNRKLNLPPSPATSLPVIGHLHLLKPRLHRLLLSFSQSLENAPIFHLRLGNRLVYVVSSRSIAEECFTKNDVVLADRPVFTVSKHIGYNATHMVAAPYGEHWKNLRRIAAVEIFSSQRLNTFLYIRKD</sequence>
<comment type="subcellular location">
    <subcellularLocation>
        <location evidence="2">Membrane</location>
        <topology evidence="2">Single-pass membrane protein</topology>
    </subcellularLocation>
</comment>
<dbReference type="Pfam" id="PF00067">
    <property type="entry name" value="p450"/>
    <property type="match status" value="1"/>
</dbReference>
<reference evidence="14" key="2">
    <citation type="submission" date="2025-08" db="UniProtKB">
        <authorList>
            <consortium name="RefSeq"/>
        </authorList>
    </citation>
    <scope>IDENTIFICATION</scope>
    <source>
        <tissue evidence="14">Leaf</tissue>
    </source>
</reference>
<dbReference type="Gene3D" id="1.10.630.10">
    <property type="entry name" value="Cytochrome P450"/>
    <property type="match status" value="1"/>
</dbReference>